<name>A0A3N4PPL6_9BACT</name>
<dbReference type="PANTHER" id="PTHR43304">
    <property type="entry name" value="PHYTOCHROME-LIKE PROTEIN CPH1"/>
    <property type="match status" value="1"/>
</dbReference>
<evidence type="ECO:0000256" key="6">
    <source>
        <dbReference type="SAM" id="Phobius"/>
    </source>
</evidence>
<evidence type="ECO:0000256" key="2">
    <source>
        <dbReference type="ARBA" id="ARBA00012438"/>
    </source>
</evidence>
<dbReference type="AlphaFoldDB" id="A0A3N4PPL6"/>
<dbReference type="InterPro" id="IPR013655">
    <property type="entry name" value="PAS_fold_3"/>
</dbReference>
<dbReference type="Pfam" id="PF13426">
    <property type="entry name" value="PAS_9"/>
    <property type="match status" value="1"/>
</dbReference>
<dbReference type="OrthoDB" id="9124519at2"/>
<keyword evidence="3" id="KW-0597">Phosphoprotein</keyword>
<evidence type="ECO:0000313" key="10">
    <source>
        <dbReference type="Proteomes" id="UP000278351"/>
    </source>
</evidence>
<dbReference type="EMBL" id="RPDH01000002">
    <property type="protein sequence ID" value="RPE08629.1"/>
    <property type="molecule type" value="Genomic_DNA"/>
</dbReference>
<dbReference type="NCBIfam" id="TIGR00229">
    <property type="entry name" value="sensory_box"/>
    <property type="match status" value="3"/>
</dbReference>
<gene>
    <name evidence="9" type="ORF">EGT74_16450</name>
</gene>
<dbReference type="Proteomes" id="UP000278351">
    <property type="component" value="Unassembled WGS sequence"/>
</dbReference>
<dbReference type="EC" id="2.7.13.3" evidence="2"/>
<dbReference type="InterPro" id="IPR000014">
    <property type="entry name" value="PAS"/>
</dbReference>
<dbReference type="RefSeq" id="WP_123847628.1">
    <property type="nucleotide sequence ID" value="NZ_RPDH01000002.1"/>
</dbReference>
<keyword evidence="4" id="KW-0808">Transferase</keyword>
<dbReference type="Gene3D" id="3.30.450.20">
    <property type="entry name" value="PAS domain"/>
    <property type="match status" value="3"/>
</dbReference>
<feature type="transmembrane region" description="Helical" evidence="6">
    <location>
        <begin position="45"/>
        <end position="63"/>
    </location>
</feature>
<evidence type="ECO:0000256" key="3">
    <source>
        <dbReference type="ARBA" id="ARBA00022553"/>
    </source>
</evidence>
<dbReference type="InterPro" id="IPR052162">
    <property type="entry name" value="Sensor_kinase/Photoreceptor"/>
</dbReference>
<keyword evidence="6" id="KW-1133">Transmembrane helix</keyword>
<accession>A0A3N4PPL6</accession>
<keyword evidence="5" id="KW-0418">Kinase</keyword>
<reference evidence="9 10" key="1">
    <citation type="submission" date="2018-11" db="EMBL/GenBank/DDBJ databases">
        <title>Chitinophaga lutea sp.nov., isolate from arsenic contaminated soil.</title>
        <authorList>
            <person name="Zong Y."/>
        </authorList>
    </citation>
    <scope>NUCLEOTIDE SEQUENCE [LARGE SCALE GENOMIC DNA]</scope>
    <source>
        <strain evidence="9 10">ZY74</strain>
    </source>
</reference>
<keyword evidence="6" id="KW-0472">Membrane</keyword>
<comment type="catalytic activity">
    <reaction evidence="1">
        <text>ATP + protein L-histidine = ADP + protein N-phospho-L-histidine.</text>
        <dbReference type="EC" id="2.7.13.3"/>
    </reaction>
</comment>
<dbReference type="PROSITE" id="PS50112">
    <property type="entry name" value="PAS"/>
    <property type="match status" value="1"/>
</dbReference>
<protein>
    <recommendedName>
        <fullName evidence="2">histidine kinase</fullName>
        <ecNumber evidence="2">2.7.13.3</ecNumber>
    </recommendedName>
</protein>
<dbReference type="Pfam" id="PF08447">
    <property type="entry name" value="PAS_3"/>
    <property type="match status" value="1"/>
</dbReference>
<evidence type="ECO:0000259" key="8">
    <source>
        <dbReference type="PROSITE" id="PS50113"/>
    </source>
</evidence>
<evidence type="ECO:0000256" key="1">
    <source>
        <dbReference type="ARBA" id="ARBA00000085"/>
    </source>
</evidence>
<dbReference type="SMART" id="SM00091">
    <property type="entry name" value="PAS"/>
    <property type="match status" value="3"/>
</dbReference>
<feature type="transmembrane region" description="Helical" evidence="6">
    <location>
        <begin position="12"/>
        <end position="33"/>
    </location>
</feature>
<comment type="caution">
    <text evidence="9">The sequence shown here is derived from an EMBL/GenBank/DDBJ whole genome shotgun (WGS) entry which is preliminary data.</text>
</comment>
<dbReference type="SMART" id="SM00086">
    <property type="entry name" value="PAC"/>
    <property type="match status" value="3"/>
</dbReference>
<keyword evidence="10" id="KW-1185">Reference proteome</keyword>
<evidence type="ECO:0000256" key="5">
    <source>
        <dbReference type="ARBA" id="ARBA00022777"/>
    </source>
</evidence>
<dbReference type="InterPro" id="IPR001610">
    <property type="entry name" value="PAC"/>
</dbReference>
<organism evidence="9 10">
    <name type="scientific">Chitinophaga lutea</name>
    <dbReference type="NCBI Taxonomy" id="2488634"/>
    <lineage>
        <taxon>Bacteria</taxon>
        <taxon>Pseudomonadati</taxon>
        <taxon>Bacteroidota</taxon>
        <taxon>Chitinophagia</taxon>
        <taxon>Chitinophagales</taxon>
        <taxon>Chitinophagaceae</taxon>
        <taxon>Chitinophaga</taxon>
    </lineage>
</organism>
<feature type="domain" description="PAS" evidence="7">
    <location>
        <begin position="73"/>
        <end position="116"/>
    </location>
</feature>
<evidence type="ECO:0000256" key="4">
    <source>
        <dbReference type="ARBA" id="ARBA00022679"/>
    </source>
</evidence>
<dbReference type="SUPFAM" id="SSF55785">
    <property type="entry name" value="PYP-like sensor domain (PAS domain)"/>
    <property type="match status" value="3"/>
</dbReference>
<keyword evidence="6" id="KW-0812">Transmembrane</keyword>
<dbReference type="InterPro" id="IPR035965">
    <property type="entry name" value="PAS-like_dom_sf"/>
</dbReference>
<feature type="domain" description="PAC" evidence="8">
    <location>
        <begin position="396"/>
        <end position="448"/>
    </location>
</feature>
<evidence type="ECO:0000313" key="9">
    <source>
        <dbReference type="EMBL" id="RPE08629.1"/>
    </source>
</evidence>
<dbReference type="PROSITE" id="PS50113">
    <property type="entry name" value="PAC"/>
    <property type="match status" value="1"/>
</dbReference>
<dbReference type="GO" id="GO:0004673">
    <property type="term" value="F:protein histidine kinase activity"/>
    <property type="evidence" value="ECO:0007669"/>
    <property type="project" value="UniProtKB-EC"/>
</dbReference>
<dbReference type="CDD" id="cd00130">
    <property type="entry name" value="PAS"/>
    <property type="match status" value="2"/>
</dbReference>
<sequence>MINLFSPLRTVLMYFLFGVVWILTTDSLLRWISENMPSFFWQSQKVKGIIFVTISASILYWLLQKYLKSLQSSEMAYMSIFKTSPNPMWLYDAETFHFIEVNDAAITTYGYSREEFRRMTILDIRPAEDIEKFMSGNHPAGSGFIPGTAWRHLKKDGSIIYVDIQAFHTEYKEKHVVVVSSRNITDKYLADQALSEQQQLLSTIINSTDDLIWAVDNNTRLVAFNNAFKNTIQQLTGIEAKPGVRVRDAEGEAEYKKWQQYYEDSLAGKKQILEEVREMDNGVVYAEITMDPIIVDDHVIGVACFAHNITKRKEQELALTKVLERYDIVNMATNDVIWDWDLVNNTVVWNQNMQLQFGYEEVPDEVGWWEQRIHPDDVDEVLKSLYERIASKLSAWKMEYRFRHHNGTYRHVKDRGFAMYNEEGKAVRMIGAIQDVEDKKQYIEELKKVAQLSSHSLRRPVASMLGIVDLLNKEDFAHPDNAPLLGLVEKVAHEMDSMLHVVAEKCNRIFRQTEEV</sequence>
<proteinExistence type="predicted"/>
<dbReference type="InterPro" id="IPR000700">
    <property type="entry name" value="PAS-assoc_C"/>
</dbReference>
<evidence type="ECO:0000259" key="7">
    <source>
        <dbReference type="PROSITE" id="PS50112"/>
    </source>
</evidence>
<dbReference type="PANTHER" id="PTHR43304:SF1">
    <property type="entry name" value="PAC DOMAIN-CONTAINING PROTEIN"/>
    <property type="match status" value="1"/>
</dbReference>